<feature type="transmembrane region" description="Helical" evidence="1">
    <location>
        <begin position="72"/>
        <end position="92"/>
    </location>
</feature>
<name>A0A365XPA7_9BACT</name>
<evidence type="ECO:0000313" key="3">
    <source>
        <dbReference type="Proteomes" id="UP000253410"/>
    </source>
</evidence>
<evidence type="ECO:0000313" key="2">
    <source>
        <dbReference type="EMBL" id="RBL88183.1"/>
    </source>
</evidence>
<keyword evidence="3" id="KW-1185">Reference proteome</keyword>
<keyword evidence="1" id="KW-0472">Membrane</keyword>
<proteinExistence type="predicted"/>
<gene>
    <name evidence="2" type="ORF">DF182_16410</name>
</gene>
<dbReference type="EMBL" id="QFFJ01000002">
    <property type="protein sequence ID" value="RBL88183.1"/>
    <property type="molecule type" value="Genomic_DNA"/>
</dbReference>
<reference evidence="2 3" key="1">
    <citation type="submission" date="2018-05" db="EMBL/GenBank/DDBJ databases">
        <title>Chitinophaga sp. K3CV102501T nov., isolated from isolated from a monsoon evergreen broad-leaved forest soil.</title>
        <authorList>
            <person name="Lv Y."/>
        </authorList>
    </citation>
    <scope>NUCLEOTIDE SEQUENCE [LARGE SCALE GENOMIC DNA]</scope>
    <source>
        <strain evidence="2 3">GDMCC 1.1325</strain>
    </source>
</reference>
<comment type="caution">
    <text evidence="2">The sequence shown here is derived from an EMBL/GenBank/DDBJ whole genome shotgun (WGS) entry which is preliminary data.</text>
</comment>
<organism evidence="2 3">
    <name type="scientific">Chitinophaga flava</name>
    <dbReference type="NCBI Taxonomy" id="2259036"/>
    <lineage>
        <taxon>Bacteria</taxon>
        <taxon>Pseudomonadati</taxon>
        <taxon>Bacteroidota</taxon>
        <taxon>Chitinophagia</taxon>
        <taxon>Chitinophagales</taxon>
        <taxon>Chitinophagaceae</taxon>
        <taxon>Chitinophaga</taxon>
    </lineage>
</organism>
<keyword evidence="1" id="KW-1133">Transmembrane helix</keyword>
<sequence>MVQHGAVWGYVVQSGAVWGYVVQSGAVWCIISPFKFTKTFLCFEVQIRYKNAQNNAKQSKQSKTTGHRKSPIDGAFIIFRYECFVLFMPLYFPIQNLLKM</sequence>
<dbReference type="Proteomes" id="UP000253410">
    <property type="component" value="Unassembled WGS sequence"/>
</dbReference>
<protein>
    <submittedName>
        <fullName evidence="2">Uncharacterized protein</fullName>
    </submittedName>
</protein>
<evidence type="ECO:0000256" key="1">
    <source>
        <dbReference type="SAM" id="Phobius"/>
    </source>
</evidence>
<keyword evidence="1" id="KW-0812">Transmembrane</keyword>
<accession>A0A365XPA7</accession>
<dbReference type="AlphaFoldDB" id="A0A365XPA7"/>